<gene>
    <name evidence="1" type="ORF">FHR82_007404</name>
</gene>
<name>A0A7W7VID2_9PSEU</name>
<evidence type="ECO:0000313" key="2">
    <source>
        <dbReference type="Proteomes" id="UP000520767"/>
    </source>
</evidence>
<accession>A0A7W7VID2</accession>
<dbReference type="EMBL" id="JACHJQ010000009">
    <property type="protein sequence ID" value="MBB4911144.1"/>
    <property type="molecule type" value="Genomic_DNA"/>
</dbReference>
<dbReference type="RefSeq" id="WP_225944054.1">
    <property type="nucleotide sequence ID" value="NZ_JACHJQ010000009.1"/>
</dbReference>
<keyword evidence="2" id="KW-1185">Reference proteome</keyword>
<sequence>MTATQAMGRQARDMFGMQPTQEMYDALAAADTAEDSPDNVALRDYTNLTVR</sequence>
<dbReference type="Proteomes" id="UP000520767">
    <property type="component" value="Unassembled WGS sequence"/>
</dbReference>
<evidence type="ECO:0000313" key="1">
    <source>
        <dbReference type="EMBL" id="MBB4911144.1"/>
    </source>
</evidence>
<reference evidence="1 2" key="1">
    <citation type="submission" date="2020-08" db="EMBL/GenBank/DDBJ databases">
        <title>Genomic Encyclopedia of Type Strains, Phase III (KMG-III): the genomes of soil and plant-associated and newly described type strains.</title>
        <authorList>
            <person name="Whitman W."/>
        </authorList>
    </citation>
    <scope>NUCLEOTIDE SEQUENCE [LARGE SCALE GENOMIC DNA]</scope>
    <source>
        <strain evidence="1 2">CECT 8960</strain>
    </source>
</reference>
<comment type="caution">
    <text evidence="1">The sequence shown here is derived from an EMBL/GenBank/DDBJ whole genome shotgun (WGS) entry which is preliminary data.</text>
</comment>
<protein>
    <submittedName>
        <fullName evidence="1">Uncharacterized protein</fullName>
    </submittedName>
</protein>
<organism evidence="1 2">
    <name type="scientific">Actinophytocola algeriensis</name>
    <dbReference type="NCBI Taxonomy" id="1768010"/>
    <lineage>
        <taxon>Bacteria</taxon>
        <taxon>Bacillati</taxon>
        <taxon>Actinomycetota</taxon>
        <taxon>Actinomycetes</taxon>
        <taxon>Pseudonocardiales</taxon>
        <taxon>Pseudonocardiaceae</taxon>
    </lineage>
</organism>
<proteinExistence type="predicted"/>
<dbReference type="AlphaFoldDB" id="A0A7W7VID2"/>